<dbReference type="AlphaFoldDB" id="A0A2G2YWG2"/>
<dbReference type="EMBL" id="AYRZ02000008">
    <property type="protein sequence ID" value="PHT74108.1"/>
    <property type="molecule type" value="Genomic_DNA"/>
</dbReference>
<gene>
    <name evidence="1" type="ORF">T459_21385</name>
</gene>
<dbReference type="Gramene" id="PHT74108">
    <property type="protein sequence ID" value="PHT74108"/>
    <property type="gene ID" value="T459_21385"/>
</dbReference>
<evidence type="ECO:0000313" key="2">
    <source>
        <dbReference type="Proteomes" id="UP000222542"/>
    </source>
</evidence>
<sequence length="169" mass="19811">MKVVAMDPQCSDHSPIVVEVEEKQALRSRPFKFFNHISTYLEFLGIIRQKLLGSSTFTPPVIQEEVLLEGVRLYRKEKPKLVKPVTTEEIKVALIRIDDLKAPGYDRYNAHFFKKSWEVIREEVTAAMLYFFYIHQMYKPINYTTVTLIPKIKNPITIKDFRPISCFIV</sequence>
<keyword evidence="2" id="KW-1185">Reference proteome</keyword>
<evidence type="ECO:0000313" key="1">
    <source>
        <dbReference type="EMBL" id="PHT74108.1"/>
    </source>
</evidence>
<accession>A0A2G2YWG2</accession>
<protein>
    <submittedName>
        <fullName evidence="1">Uncharacterized protein</fullName>
    </submittedName>
</protein>
<name>A0A2G2YWG2_CAPAN</name>
<reference evidence="1 2" key="2">
    <citation type="journal article" date="2017" name="Genome Biol.">
        <title>New reference genome sequences of hot pepper reveal the massive evolution of plant disease-resistance genes by retroduplication.</title>
        <authorList>
            <person name="Kim S."/>
            <person name="Park J."/>
            <person name="Yeom S.I."/>
            <person name="Kim Y.M."/>
            <person name="Seo E."/>
            <person name="Kim K.T."/>
            <person name="Kim M.S."/>
            <person name="Lee J.M."/>
            <person name="Cheong K."/>
            <person name="Shin H.S."/>
            <person name="Kim S.B."/>
            <person name="Han K."/>
            <person name="Lee J."/>
            <person name="Park M."/>
            <person name="Lee H.A."/>
            <person name="Lee H.Y."/>
            <person name="Lee Y."/>
            <person name="Oh S."/>
            <person name="Lee J.H."/>
            <person name="Choi E."/>
            <person name="Choi E."/>
            <person name="Lee S.E."/>
            <person name="Jeon J."/>
            <person name="Kim H."/>
            <person name="Choi G."/>
            <person name="Song H."/>
            <person name="Lee J."/>
            <person name="Lee S.C."/>
            <person name="Kwon J.K."/>
            <person name="Lee H.Y."/>
            <person name="Koo N."/>
            <person name="Hong Y."/>
            <person name="Kim R.W."/>
            <person name="Kang W.H."/>
            <person name="Huh J.H."/>
            <person name="Kang B.C."/>
            <person name="Yang T.J."/>
            <person name="Lee Y.H."/>
            <person name="Bennetzen J.L."/>
            <person name="Choi D."/>
        </authorList>
    </citation>
    <scope>NUCLEOTIDE SEQUENCE [LARGE SCALE GENOMIC DNA]</scope>
    <source>
        <strain evidence="2">cv. CM334</strain>
    </source>
</reference>
<comment type="caution">
    <text evidence="1">The sequence shown here is derived from an EMBL/GenBank/DDBJ whole genome shotgun (WGS) entry which is preliminary data.</text>
</comment>
<organism evidence="1 2">
    <name type="scientific">Capsicum annuum</name>
    <name type="common">Capsicum pepper</name>
    <dbReference type="NCBI Taxonomy" id="4072"/>
    <lineage>
        <taxon>Eukaryota</taxon>
        <taxon>Viridiplantae</taxon>
        <taxon>Streptophyta</taxon>
        <taxon>Embryophyta</taxon>
        <taxon>Tracheophyta</taxon>
        <taxon>Spermatophyta</taxon>
        <taxon>Magnoliopsida</taxon>
        <taxon>eudicotyledons</taxon>
        <taxon>Gunneridae</taxon>
        <taxon>Pentapetalae</taxon>
        <taxon>asterids</taxon>
        <taxon>lamiids</taxon>
        <taxon>Solanales</taxon>
        <taxon>Solanaceae</taxon>
        <taxon>Solanoideae</taxon>
        <taxon>Capsiceae</taxon>
        <taxon>Capsicum</taxon>
    </lineage>
</organism>
<proteinExistence type="predicted"/>
<reference evidence="1 2" key="1">
    <citation type="journal article" date="2014" name="Nat. Genet.">
        <title>Genome sequence of the hot pepper provides insights into the evolution of pungency in Capsicum species.</title>
        <authorList>
            <person name="Kim S."/>
            <person name="Park M."/>
            <person name="Yeom S.I."/>
            <person name="Kim Y.M."/>
            <person name="Lee J.M."/>
            <person name="Lee H.A."/>
            <person name="Seo E."/>
            <person name="Choi J."/>
            <person name="Cheong K."/>
            <person name="Kim K.T."/>
            <person name="Jung K."/>
            <person name="Lee G.W."/>
            <person name="Oh S.K."/>
            <person name="Bae C."/>
            <person name="Kim S.B."/>
            <person name="Lee H.Y."/>
            <person name="Kim S.Y."/>
            <person name="Kim M.S."/>
            <person name="Kang B.C."/>
            <person name="Jo Y.D."/>
            <person name="Yang H.B."/>
            <person name="Jeong H.J."/>
            <person name="Kang W.H."/>
            <person name="Kwon J.K."/>
            <person name="Shin C."/>
            <person name="Lim J.Y."/>
            <person name="Park J.H."/>
            <person name="Huh J.H."/>
            <person name="Kim J.S."/>
            <person name="Kim B.D."/>
            <person name="Cohen O."/>
            <person name="Paran I."/>
            <person name="Suh M.C."/>
            <person name="Lee S.B."/>
            <person name="Kim Y.K."/>
            <person name="Shin Y."/>
            <person name="Noh S.J."/>
            <person name="Park J."/>
            <person name="Seo Y.S."/>
            <person name="Kwon S.Y."/>
            <person name="Kim H.A."/>
            <person name="Park J.M."/>
            <person name="Kim H.J."/>
            <person name="Choi S.B."/>
            <person name="Bosland P.W."/>
            <person name="Reeves G."/>
            <person name="Jo S.H."/>
            <person name="Lee B.W."/>
            <person name="Cho H.T."/>
            <person name="Choi H.S."/>
            <person name="Lee M.S."/>
            <person name="Yu Y."/>
            <person name="Do Choi Y."/>
            <person name="Park B.S."/>
            <person name="van Deynze A."/>
            <person name="Ashrafi H."/>
            <person name="Hill T."/>
            <person name="Kim W.T."/>
            <person name="Pai H.S."/>
            <person name="Ahn H.K."/>
            <person name="Yeam I."/>
            <person name="Giovannoni J.J."/>
            <person name="Rose J.K."/>
            <person name="Sorensen I."/>
            <person name="Lee S.J."/>
            <person name="Kim R.W."/>
            <person name="Choi I.Y."/>
            <person name="Choi B.S."/>
            <person name="Lim J.S."/>
            <person name="Lee Y.H."/>
            <person name="Choi D."/>
        </authorList>
    </citation>
    <scope>NUCLEOTIDE SEQUENCE [LARGE SCALE GENOMIC DNA]</scope>
    <source>
        <strain evidence="2">cv. CM334</strain>
    </source>
</reference>
<dbReference type="Proteomes" id="UP000222542">
    <property type="component" value="Unassembled WGS sequence"/>
</dbReference>